<dbReference type="EMBL" id="KB705533">
    <property type="protein sequence ID" value="EMR72049.1"/>
    <property type="molecule type" value="Genomic_DNA"/>
</dbReference>
<evidence type="ECO:0000313" key="4">
    <source>
        <dbReference type="EMBL" id="EMR72049.1"/>
    </source>
</evidence>
<dbReference type="STRING" id="1287681.M7SZK1"/>
<sequence length="506" mass="56488">MWTYEIDSVGQFMEYFLTVYSGKPSNADLIIVNAGLYRLFHECSAVETDPALKADYKAQSALCHQNLEPLLTRLPFILPCTLDYIMALSMGSQHYMDKGKPTLAWSIIAAAGHMCLSLDFHRDSPLEPESVETRRRRIRLFWAVCLSEKSLALRLGRPSTIRNSEITIPRVFDDCDEGGSSPVLQRWIDVALLQDRVYDDIYSPSALSLPEDVRIMRARNLAAEMQKTFEHGTPLERQWEASFREAIGSLAYDTFYYSEKVSYLAVLTLIYRSIPPSPYSGSAFSEECISTAIQALEEHEKCISRLHDHQNDNVLSLYIEWALLSAPFVPFIVIFCHVIETSNTVYLSKLASLVDLLKVATPNLPGAYGKQCSIFTLMYEVACKYVEARAAVVAAAAAAGTGSQQMHQTHQQMQHLVSAEEFDDLFGDAGLIGAQLRSPILRFSEAGSRQLQQQQRQGFGLDQGTGGEGDAATSGERTAGIENGINLGNWFDQNHQIFRMMDDADS</sequence>
<proteinExistence type="predicted"/>
<dbReference type="PANTHER" id="PTHR46910">
    <property type="entry name" value="TRANSCRIPTION FACTOR PDR1"/>
    <property type="match status" value="1"/>
</dbReference>
<feature type="domain" description="Xylanolytic transcriptional activator regulatory" evidence="3">
    <location>
        <begin position="104"/>
        <end position="177"/>
    </location>
</feature>
<dbReference type="Proteomes" id="UP000012174">
    <property type="component" value="Unassembled WGS sequence"/>
</dbReference>
<dbReference type="InterPro" id="IPR007219">
    <property type="entry name" value="XnlR_reg_dom"/>
</dbReference>
<dbReference type="GO" id="GO:0003700">
    <property type="term" value="F:DNA-binding transcription factor activity"/>
    <property type="evidence" value="ECO:0007669"/>
    <property type="project" value="InterPro"/>
</dbReference>
<evidence type="ECO:0000256" key="1">
    <source>
        <dbReference type="ARBA" id="ARBA00023242"/>
    </source>
</evidence>
<dbReference type="PANTHER" id="PTHR46910:SF5">
    <property type="entry name" value="ZN(II)2CYS6 TRANSCRIPTION FACTOR (EUROFUNG)"/>
    <property type="match status" value="1"/>
</dbReference>
<evidence type="ECO:0000313" key="5">
    <source>
        <dbReference type="Proteomes" id="UP000012174"/>
    </source>
</evidence>
<dbReference type="KEGG" id="ela:UCREL1_902"/>
<dbReference type="HOGENOM" id="CLU_009377_1_0_1"/>
<dbReference type="Pfam" id="PF04082">
    <property type="entry name" value="Fungal_trans"/>
    <property type="match status" value="1"/>
</dbReference>
<dbReference type="GO" id="GO:0003677">
    <property type="term" value="F:DNA binding"/>
    <property type="evidence" value="ECO:0007669"/>
    <property type="project" value="InterPro"/>
</dbReference>
<keyword evidence="1" id="KW-0539">Nucleus</keyword>
<dbReference type="GO" id="GO:0008270">
    <property type="term" value="F:zinc ion binding"/>
    <property type="evidence" value="ECO:0007669"/>
    <property type="project" value="InterPro"/>
</dbReference>
<keyword evidence="5" id="KW-1185">Reference proteome</keyword>
<dbReference type="eggNOG" id="ENOG502SKUK">
    <property type="taxonomic scope" value="Eukaryota"/>
</dbReference>
<dbReference type="GO" id="GO:0006351">
    <property type="term" value="P:DNA-templated transcription"/>
    <property type="evidence" value="ECO:0007669"/>
    <property type="project" value="InterPro"/>
</dbReference>
<dbReference type="OrthoDB" id="103819at2759"/>
<dbReference type="SMART" id="SM00906">
    <property type="entry name" value="Fungal_trans"/>
    <property type="match status" value="1"/>
</dbReference>
<dbReference type="InterPro" id="IPR050987">
    <property type="entry name" value="AtrR-like"/>
</dbReference>
<dbReference type="AlphaFoldDB" id="M7SZK1"/>
<accession>M7SZK1</accession>
<name>M7SZK1_EUTLA</name>
<dbReference type="CDD" id="cd12148">
    <property type="entry name" value="fungal_TF_MHR"/>
    <property type="match status" value="1"/>
</dbReference>
<gene>
    <name evidence="4" type="ORF">UCREL1_902</name>
</gene>
<protein>
    <submittedName>
        <fullName evidence="4">Putative fungal specific transcription protein</fullName>
    </submittedName>
</protein>
<dbReference type="OMA" id="LEMYINW"/>
<reference evidence="5" key="1">
    <citation type="journal article" date="2013" name="Genome Announc.">
        <title>Draft genome sequence of the grapevine dieback fungus Eutypa lata UCR-EL1.</title>
        <authorList>
            <person name="Blanco-Ulate B."/>
            <person name="Rolshausen P.E."/>
            <person name="Cantu D."/>
        </authorList>
    </citation>
    <scope>NUCLEOTIDE SEQUENCE [LARGE SCALE GENOMIC DNA]</scope>
    <source>
        <strain evidence="5">UCR-EL1</strain>
    </source>
</reference>
<organism evidence="4 5">
    <name type="scientific">Eutypa lata (strain UCR-EL1)</name>
    <name type="common">Grapevine dieback disease fungus</name>
    <name type="synonym">Eutypa armeniacae</name>
    <dbReference type="NCBI Taxonomy" id="1287681"/>
    <lineage>
        <taxon>Eukaryota</taxon>
        <taxon>Fungi</taxon>
        <taxon>Dikarya</taxon>
        <taxon>Ascomycota</taxon>
        <taxon>Pezizomycotina</taxon>
        <taxon>Sordariomycetes</taxon>
        <taxon>Xylariomycetidae</taxon>
        <taxon>Xylariales</taxon>
        <taxon>Diatrypaceae</taxon>
        <taxon>Eutypa</taxon>
    </lineage>
</organism>
<evidence type="ECO:0000256" key="2">
    <source>
        <dbReference type="SAM" id="MobiDB-lite"/>
    </source>
</evidence>
<evidence type="ECO:0000259" key="3">
    <source>
        <dbReference type="SMART" id="SM00906"/>
    </source>
</evidence>
<feature type="region of interest" description="Disordered" evidence="2">
    <location>
        <begin position="452"/>
        <end position="476"/>
    </location>
</feature>